<feature type="domain" description="FAD-binding" evidence="6">
    <location>
        <begin position="23"/>
        <end position="193"/>
    </location>
</feature>
<keyword evidence="5" id="KW-0560">Oxidoreductase</keyword>
<evidence type="ECO:0000259" key="6">
    <source>
        <dbReference type="Pfam" id="PF01494"/>
    </source>
</evidence>
<keyword evidence="9" id="KW-1185">Reference proteome</keyword>
<accession>A0ABP6RMI6</accession>
<evidence type="ECO:0000256" key="3">
    <source>
        <dbReference type="ARBA" id="ARBA00022630"/>
    </source>
</evidence>
<evidence type="ECO:0000259" key="7">
    <source>
        <dbReference type="Pfam" id="PF26311"/>
    </source>
</evidence>
<dbReference type="SUPFAM" id="SSF51905">
    <property type="entry name" value="FAD/NAD(P)-binding domain"/>
    <property type="match status" value="1"/>
</dbReference>
<dbReference type="Gene3D" id="3.50.50.60">
    <property type="entry name" value="FAD/NAD(P)-binding domain"/>
    <property type="match status" value="1"/>
</dbReference>
<dbReference type="InterPro" id="IPR002938">
    <property type="entry name" value="FAD-bd"/>
</dbReference>
<keyword evidence="3" id="KW-0285">Flavoprotein</keyword>
<dbReference type="InterPro" id="IPR039651">
    <property type="entry name" value="FixC-like"/>
</dbReference>
<name>A0ABP6RMI6_9PSEU</name>
<dbReference type="PRINTS" id="PR00420">
    <property type="entry name" value="RNGMNOXGNASE"/>
</dbReference>
<evidence type="ECO:0000256" key="2">
    <source>
        <dbReference type="ARBA" id="ARBA00006796"/>
    </source>
</evidence>
<gene>
    <name evidence="8" type="ORF">GCM10020366_24500</name>
</gene>
<evidence type="ECO:0000256" key="4">
    <source>
        <dbReference type="ARBA" id="ARBA00022827"/>
    </source>
</evidence>
<dbReference type="InterPro" id="IPR059103">
    <property type="entry name" value="FixC-like_C"/>
</dbReference>
<dbReference type="PANTHER" id="PTHR43624">
    <property type="entry name" value="ELECTRON TRANSFER FLAVOPROTEIN-QUINONE OXIDOREDUCTASE YDIS-RELATED"/>
    <property type="match status" value="1"/>
</dbReference>
<dbReference type="EMBL" id="BAAAYK010000038">
    <property type="protein sequence ID" value="GAA3357251.1"/>
    <property type="molecule type" value="Genomic_DNA"/>
</dbReference>
<proteinExistence type="inferred from homology"/>
<sequence>MSDRGAGPSTAAVPIPRPQRYDFDAIVVGAGPAGSAAALELARAGRSVALLERGPFPGSKNVYGGVVYGRVLDGLIPGWQQEMPVQRWVTRRQTMVLSGARSLTVDFRNENWGRAPHNGATTHRAEFDPWLAEHAQRAGAVLVPSTVVVALLRTADGAVHGVRTDRPDGDLTARVVLACDGVNSFLAKQAGLLGGDQASHTTLGVKETLALPRGVIDERFGVTGSGGVDVEMLGCTGKVPGGGFLYTNAESVSIGLVLGLRGLARAKVRPEHLLAELKRHPSIAPLVRGGELVEYSAHLIPEGGYRTMPPLIADGLLLAGDAAGMCLAAGIWLEGVNFALGSGMCAGRAAATALATGDTSAAGLAGYRSALRSSFVLADHERLRDAPGLVLSERMQQRYPGLLCDFAESVFAVDNPRPKPGFRALLRRAAKRNGVRMRDLAKDALTGLRTFG</sequence>
<comment type="similarity">
    <text evidence="2">Belongs to the ETF-QO/FixC family.</text>
</comment>
<organism evidence="8 9">
    <name type="scientific">Saccharopolyspora gregorii</name>
    <dbReference type="NCBI Taxonomy" id="33914"/>
    <lineage>
        <taxon>Bacteria</taxon>
        <taxon>Bacillati</taxon>
        <taxon>Actinomycetota</taxon>
        <taxon>Actinomycetes</taxon>
        <taxon>Pseudonocardiales</taxon>
        <taxon>Pseudonocardiaceae</taxon>
        <taxon>Saccharopolyspora</taxon>
    </lineage>
</organism>
<protein>
    <submittedName>
        <fullName evidence="8">FAD-dependent oxidoreductase</fullName>
    </submittedName>
</protein>
<feature type="domain" description="FixC-like C-terminal" evidence="7">
    <location>
        <begin position="393"/>
        <end position="450"/>
    </location>
</feature>
<comment type="cofactor">
    <cofactor evidence="1">
        <name>FAD</name>
        <dbReference type="ChEBI" id="CHEBI:57692"/>
    </cofactor>
</comment>
<dbReference type="SUPFAM" id="SSF54373">
    <property type="entry name" value="FAD-linked reductases, C-terminal domain"/>
    <property type="match status" value="1"/>
</dbReference>
<evidence type="ECO:0000313" key="8">
    <source>
        <dbReference type="EMBL" id="GAA3357251.1"/>
    </source>
</evidence>
<dbReference type="PANTHER" id="PTHR43624:SF2">
    <property type="entry name" value="ELECTRON TRANSFER FLAVOPROTEIN-QUINONE OXIDOREDUCTASE YDIS-RELATED"/>
    <property type="match status" value="1"/>
</dbReference>
<dbReference type="Pfam" id="PF01494">
    <property type="entry name" value="FAD_binding_3"/>
    <property type="match status" value="1"/>
</dbReference>
<dbReference type="RefSeq" id="WP_258348635.1">
    <property type="nucleotide sequence ID" value="NZ_BAAAYK010000038.1"/>
</dbReference>
<evidence type="ECO:0000256" key="1">
    <source>
        <dbReference type="ARBA" id="ARBA00001974"/>
    </source>
</evidence>
<evidence type="ECO:0000313" key="9">
    <source>
        <dbReference type="Proteomes" id="UP001500483"/>
    </source>
</evidence>
<keyword evidence="4" id="KW-0274">FAD</keyword>
<dbReference type="Proteomes" id="UP001500483">
    <property type="component" value="Unassembled WGS sequence"/>
</dbReference>
<dbReference type="InterPro" id="IPR036188">
    <property type="entry name" value="FAD/NAD-bd_sf"/>
</dbReference>
<evidence type="ECO:0000256" key="5">
    <source>
        <dbReference type="ARBA" id="ARBA00023002"/>
    </source>
</evidence>
<dbReference type="Pfam" id="PF26311">
    <property type="entry name" value="ETF-QO_FixC_C"/>
    <property type="match status" value="1"/>
</dbReference>
<comment type="caution">
    <text evidence="8">The sequence shown here is derived from an EMBL/GenBank/DDBJ whole genome shotgun (WGS) entry which is preliminary data.</text>
</comment>
<reference evidence="9" key="1">
    <citation type="journal article" date="2019" name="Int. J. Syst. Evol. Microbiol.">
        <title>The Global Catalogue of Microorganisms (GCM) 10K type strain sequencing project: providing services to taxonomists for standard genome sequencing and annotation.</title>
        <authorList>
            <consortium name="The Broad Institute Genomics Platform"/>
            <consortium name="The Broad Institute Genome Sequencing Center for Infectious Disease"/>
            <person name="Wu L."/>
            <person name="Ma J."/>
        </authorList>
    </citation>
    <scope>NUCLEOTIDE SEQUENCE [LARGE SCALE GENOMIC DNA]</scope>
    <source>
        <strain evidence="9">JCM 9687</strain>
    </source>
</reference>